<dbReference type="AlphaFoldDB" id="A0A2J1E000"/>
<reference evidence="1 2" key="1">
    <citation type="journal article" date="2017" name="FEMS Microbiol. Ecol.">
        <title>Reconstructed genomes of novel Dehalococcoides mccartyi strains from 1,2,3,4-tetrachlorodibenzo-p-dioxin-dechlorinating enrichment cultures reveal divergent reductive dehalogenase gene profiles.</title>
        <authorList>
            <person name="Dam H.T."/>
            <person name="Vollmers J."/>
            <person name="Kaster A.K."/>
            <person name="Haggblom M.M."/>
        </authorList>
    </citation>
    <scope>NUCLEOTIDE SEQUENCE [LARGE SCALE GENOMIC DNA]</scope>
    <source>
        <strain evidence="1 2">H1-3-2.001</strain>
    </source>
</reference>
<evidence type="ECO:0000313" key="2">
    <source>
        <dbReference type="Proteomes" id="UP000233649"/>
    </source>
</evidence>
<sequence>MPYKRYFPAKIVSFDPYFGMERDGLKSFITVTAFSMDAPGNLLLDEFQKSEAPILITIHNPQTCQSFNAYATKVVQNSPARYWNTIHIDTDRIRRAEEAQTAMAGYPKKDDLND</sequence>
<evidence type="ECO:0000313" key="1">
    <source>
        <dbReference type="EMBL" id="PKH47728.1"/>
    </source>
</evidence>
<name>A0A2J1E000_9CHLR</name>
<gene>
    <name evidence="1" type="ORF">CVH13_00277</name>
</gene>
<protein>
    <submittedName>
        <fullName evidence="1">Uncharacterized protein</fullName>
    </submittedName>
</protein>
<proteinExistence type="predicted"/>
<dbReference type="RefSeq" id="WP_278532830.1">
    <property type="nucleotide sequence ID" value="NZ_CP017572.1"/>
</dbReference>
<dbReference type="EMBL" id="PHFD01000087">
    <property type="protein sequence ID" value="PKH47728.1"/>
    <property type="molecule type" value="Genomic_DNA"/>
</dbReference>
<accession>A0A2J1E000</accession>
<organism evidence="1 2">
    <name type="scientific">Dehalococcoides mccartyi</name>
    <dbReference type="NCBI Taxonomy" id="61435"/>
    <lineage>
        <taxon>Bacteria</taxon>
        <taxon>Bacillati</taxon>
        <taxon>Chloroflexota</taxon>
        <taxon>Dehalococcoidia</taxon>
        <taxon>Dehalococcoidales</taxon>
        <taxon>Dehalococcoidaceae</taxon>
        <taxon>Dehalococcoides</taxon>
    </lineage>
</organism>
<dbReference type="Proteomes" id="UP000233649">
    <property type="component" value="Unassembled WGS sequence"/>
</dbReference>
<comment type="caution">
    <text evidence="1">The sequence shown here is derived from an EMBL/GenBank/DDBJ whole genome shotgun (WGS) entry which is preliminary data.</text>
</comment>